<keyword evidence="10" id="KW-0325">Glycoprotein</keyword>
<dbReference type="OrthoDB" id="5800348at2759"/>
<keyword evidence="11 13" id="KW-0739">Sodium transport</keyword>
<proteinExistence type="inferred from homology"/>
<keyword evidence="8 13" id="KW-0406">Ion transport</keyword>
<evidence type="ECO:0000256" key="12">
    <source>
        <dbReference type="ARBA" id="ARBA00023303"/>
    </source>
</evidence>
<accession>A0A4U5M0E5</accession>
<evidence type="ECO:0000256" key="4">
    <source>
        <dbReference type="ARBA" id="ARBA00022461"/>
    </source>
</evidence>
<evidence type="ECO:0000256" key="1">
    <source>
        <dbReference type="ARBA" id="ARBA00004141"/>
    </source>
</evidence>
<evidence type="ECO:0000256" key="5">
    <source>
        <dbReference type="ARBA" id="ARBA00022692"/>
    </source>
</evidence>
<keyword evidence="3 13" id="KW-0813">Transport</keyword>
<organism evidence="15 16">
    <name type="scientific">Steinernema carpocapsae</name>
    <name type="common">Entomopathogenic nematode</name>
    <dbReference type="NCBI Taxonomy" id="34508"/>
    <lineage>
        <taxon>Eukaryota</taxon>
        <taxon>Metazoa</taxon>
        <taxon>Ecdysozoa</taxon>
        <taxon>Nematoda</taxon>
        <taxon>Chromadorea</taxon>
        <taxon>Rhabditida</taxon>
        <taxon>Tylenchina</taxon>
        <taxon>Panagrolaimomorpha</taxon>
        <taxon>Strongyloidoidea</taxon>
        <taxon>Steinernematidae</taxon>
        <taxon>Steinernema</taxon>
    </lineage>
</organism>
<evidence type="ECO:0000256" key="10">
    <source>
        <dbReference type="ARBA" id="ARBA00023180"/>
    </source>
</evidence>
<evidence type="ECO:0000256" key="2">
    <source>
        <dbReference type="ARBA" id="ARBA00007193"/>
    </source>
</evidence>
<keyword evidence="7" id="KW-0915">Sodium</keyword>
<evidence type="ECO:0000256" key="9">
    <source>
        <dbReference type="ARBA" id="ARBA00023136"/>
    </source>
</evidence>
<reference evidence="15 16" key="1">
    <citation type="journal article" date="2015" name="Genome Biol.">
        <title>Comparative genomics of Steinernema reveals deeply conserved gene regulatory networks.</title>
        <authorList>
            <person name="Dillman A.R."/>
            <person name="Macchietto M."/>
            <person name="Porter C.F."/>
            <person name="Rogers A."/>
            <person name="Williams B."/>
            <person name="Antoshechkin I."/>
            <person name="Lee M.M."/>
            <person name="Goodwin Z."/>
            <person name="Lu X."/>
            <person name="Lewis E.E."/>
            <person name="Goodrich-Blair H."/>
            <person name="Stock S.P."/>
            <person name="Adams B.J."/>
            <person name="Sternberg P.W."/>
            <person name="Mortazavi A."/>
        </authorList>
    </citation>
    <scope>NUCLEOTIDE SEQUENCE [LARGE SCALE GENOMIC DNA]</scope>
    <source>
        <strain evidence="15 16">ALL</strain>
    </source>
</reference>
<keyword evidence="12 13" id="KW-0407">Ion channel</keyword>
<comment type="similarity">
    <text evidence="2 13">Belongs to the amiloride-sensitive sodium channel (TC 1.A.6) family.</text>
</comment>
<feature type="transmembrane region" description="Helical" evidence="14">
    <location>
        <begin position="48"/>
        <end position="72"/>
    </location>
</feature>
<name>A0A4U5M0E5_STECR</name>
<comment type="subcellular location">
    <subcellularLocation>
        <location evidence="1">Membrane</location>
        <topology evidence="1">Multi-pass membrane protein</topology>
    </subcellularLocation>
</comment>
<dbReference type="Proteomes" id="UP000298663">
    <property type="component" value="Unassembled WGS sequence"/>
</dbReference>
<dbReference type="PRINTS" id="PR01078">
    <property type="entry name" value="AMINACHANNEL"/>
</dbReference>
<evidence type="ECO:0000256" key="11">
    <source>
        <dbReference type="ARBA" id="ARBA00023201"/>
    </source>
</evidence>
<dbReference type="EMBL" id="AZBU02000010">
    <property type="protein sequence ID" value="TKR62072.1"/>
    <property type="molecule type" value="Genomic_DNA"/>
</dbReference>
<evidence type="ECO:0000256" key="6">
    <source>
        <dbReference type="ARBA" id="ARBA00022989"/>
    </source>
</evidence>
<keyword evidence="16" id="KW-1185">Reference proteome</keyword>
<evidence type="ECO:0000256" key="7">
    <source>
        <dbReference type="ARBA" id="ARBA00023053"/>
    </source>
</evidence>
<dbReference type="Pfam" id="PF00858">
    <property type="entry name" value="ASC"/>
    <property type="match status" value="1"/>
</dbReference>
<keyword evidence="4 13" id="KW-0894">Sodium channel</keyword>
<gene>
    <name evidence="15" type="ORF">L596_026079</name>
</gene>
<sequence>MNNKTFGACARKKGNVLINVYLPYIIQNTFKEEPKIDFNKFIANLGGLLGVLCGISIITFIEFGFLIVRLAFA</sequence>
<dbReference type="AlphaFoldDB" id="A0A4U5M0E5"/>
<keyword evidence="6 14" id="KW-1133">Transmembrane helix</keyword>
<evidence type="ECO:0000256" key="14">
    <source>
        <dbReference type="SAM" id="Phobius"/>
    </source>
</evidence>
<dbReference type="Gene3D" id="1.10.287.770">
    <property type="entry name" value="YojJ-like"/>
    <property type="match status" value="1"/>
</dbReference>
<evidence type="ECO:0000313" key="15">
    <source>
        <dbReference type="EMBL" id="TKR62072.1"/>
    </source>
</evidence>
<dbReference type="GO" id="GO:0016020">
    <property type="term" value="C:membrane"/>
    <property type="evidence" value="ECO:0007669"/>
    <property type="project" value="UniProtKB-SubCell"/>
</dbReference>
<dbReference type="InterPro" id="IPR001873">
    <property type="entry name" value="ENaC"/>
</dbReference>
<reference evidence="15 16" key="2">
    <citation type="journal article" date="2019" name="G3 (Bethesda)">
        <title>Hybrid Assembly of the Genome of the Entomopathogenic Nematode Steinernema carpocapsae Identifies the X-Chromosome.</title>
        <authorList>
            <person name="Serra L."/>
            <person name="Macchietto M."/>
            <person name="Macias-Munoz A."/>
            <person name="McGill C.J."/>
            <person name="Rodriguez I.M."/>
            <person name="Rodriguez B."/>
            <person name="Murad R."/>
            <person name="Mortazavi A."/>
        </authorList>
    </citation>
    <scope>NUCLEOTIDE SEQUENCE [LARGE SCALE GENOMIC DNA]</scope>
    <source>
        <strain evidence="15 16">ALL</strain>
    </source>
</reference>
<dbReference type="GO" id="GO:0005272">
    <property type="term" value="F:sodium channel activity"/>
    <property type="evidence" value="ECO:0007669"/>
    <property type="project" value="UniProtKB-KW"/>
</dbReference>
<comment type="caution">
    <text evidence="15">The sequence shown here is derived from an EMBL/GenBank/DDBJ whole genome shotgun (WGS) entry which is preliminary data.</text>
</comment>
<dbReference type="STRING" id="34508.A0A4U5M0E5"/>
<evidence type="ECO:0000313" key="16">
    <source>
        <dbReference type="Proteomes" id="UP000298663"/>
    </source>
</evidence>
<protein>
    <submittedName>
        <fullName evidence="15">Uncharacterized protein</fullName>
    </submittedName>
</protein>
<keyword evidence="5 13" id="KW-0812">Transmembrane</keyword>
<keyword evidence="9 14" id="KW-0472">Membrane</keyword>
<evidence type="ECO:0000256" key="3">
    <source>
        <dbReference type="ARBA" id="ARBA00022448"/>
    </source>
</evidence>
<evidence type="ECO:0000256" key="13">
    <source>
        <dbReference type="RuleBase" id="RU000679"/>
    </source>
</evidence>
<evidence type="ECO:0000256" key="8">
    <source>
        <dbReference type="ARBA" id="ARBA00023065"/>
    </source>
</evidence>